<dbReference type="EMBL" id="CP115541">
    <property type="protein sequence ID" value="WNH50913.1"/>
    <property type="molecule type" value="Genomic_DNA"/>
</dbReference>
<dbReference type="RefSeq" id="WP_311190207.1">
    <property type="nucleotide sequence ID" value="NZ_CP115541.1"/>
</dbReference>
<gene>
    <name evidence="1" type="ORF">PDM29_10975</name>
</gene>
<protein>
    <recommendedName>
        <fullName evidence="3">Lipoprotein</fullName>
    </recommendedName>
</protein>
<proteinExistence type="predicted"/>
<evidence type="ECO:0000313" key="1">
    <source>
        <dbReference type="EMBL" id="WNH50913.1"/>
    </source>
</evidence>
<name>A0ABY9YJP3_9GAMM</name>
<keyword evidence="2" id="KW-1185">Reference proteome</keyword>
<accession>A0ABY9YJP3</accession>
<organism evidence="1 2">
    <name type="scientific">Stenotrophomonas oahuensis</name>
    <dbReference type="NCBI Taxonomy" id="3003271"/>
    <lineage>
        <taxon>Bacteria</taxon>
        <taxon>Pseudomonadati</taxon>
        <taxon>Pseudomonadota</taxon>
        <taxon>Gammaproteobacteria</taxon>
        <taxon>Lysobacterales</taxon>
        <taxon>Lysobacteraceae</taxon>
        <taxon>Stenotrophomonas</taxon>
    </lineage>
</organism>
<reference evidence="1 2" key="1">
    <citation type="submission" date="2022-12" db="EMBL/GenBank/DDBJ databases">
        <title>Two new species, Stenotrophomonas aracearum and Stenotrophomonas oahuensis, isolated from Anthurium (Araceae family) in Hawaii.</title>
        <authorList>
            <person name="Chunag S.C."/>
            <person name="Dobhal S."/>
            <person name="Alvarez A."/>
            <person name="Arif M."/>
        </authorList>
    </citation>
    <scope>NUCLEOTIDE SEQUENCE [LARGE SCALE GENOMIC DNA]</scope>
    <source>
        <strain evidence="1 2">A5586</strain>
    </source>
</reference>
<dbReference type="Proteomes" id="UP001302072">
    <property type="component" value="Chromosome"/>
</dbReference>
<evidence type="ECO:0000313" key="2">
    <source>
        <dbReference type="Proteomes" id="UP001302072"/>
    </source>
</evidence>
<evidence type="ECO:0008006" key="3">
    <source>
        <dbReference type="Google" id="ProtNLM"/>
    </source>
</evidence>
<sequence>MKISGMFTTFVGVIAAFQGARGAPTPTPDRSTSTDITLTGISNGPIPPDIQAAVQRNYGACQQRLDQNPRITGAMTETARRAVCVAEAGVGTAFEESLKSRMPGNTPEIRTMLHRQLEARSENPFGDIESAGYAPEKLLGLNFNDYKESQTSYYANNLAEQVEFLARYIPEQERSSLVDARRAFHQPACRKAWAATSGKWVRAEISKRLVFADMRGVLKPESMDRIQIQDLKGDLEDMQFGNSALKRRMLNDALTELVRQHQAAVVPA</sequence>